<accession>A0A0A9D2R6</accession>
<reference evidence="3" key="1">
    <citation type="submission" date="2014-09" db="EMBL/GenBank/DDBJ databases">
        <authorList>
            <person name="Magalhaes I.L.F."/>
            <person name="Oliveira U."/>
            <person name="Santos F.R."/>
            <person name="Vidigal T.H.D.A."/>
            <person name="Brescovit A.D."/>
            <person name="Santos A.J."/>
        </authorList>
    </citation>
    <scope>NUCLEOTIDE SEQUENCE</scope>
    <source>
        <tissue evidence="3">Shoot tissue taken approximately 20 cm above the soil surface</tissue>
    </source>
</reference>
<feature type="compositionally biased region" description="Polar residues" evidence="1">
    <location>
        <begin position="1"/>
        <end position="12"/>
    </location>
</feature>
<protein>
    <submittedName>
        <fullName evidence="3">Uncharacterized protein</fullName>
    </submittedName>
</protein>
<feature type="compositionally biased region" description="Basic and acidic residues" evidence="1">
    <location>
        <begin position="20"/>
        <end position="29"/>
    </location>
</feature>
<feature type="transmembrane region" description="Helical" evidence="2">
    <location>
        <begin position="174"/>
        <end position="195"/>
    </location>
</feature>
<evidence type="ECO:0000313" key="3">
    <source>
        <dbReference type="EMBL" id="JAD78027.1"/>
    </source>
</evidence>
<keyword evidence="2" id="KW-0472">Membrane</keyword>
<evidence type="ECO:0000256" key="1">
    <source>
        <dbReference type="SAM" id="MobiDB-lite"/>
    </source>
</evidence>
<name>A0A0A9D2R6_ARUDO</name>
<feature type="region of interest" description="Disordered" evidence="1">
    <location>
        <begin position="1"/>
        <end position="42"/>
    </location>
</feature>
<sequence>MSGHFSVSQNEVESLLIGTDSKERQKELCSQDAVSNEGDGEKYQETCKDKLNDDLHGIPSFDKGKSLSLVDMEFDDGKALQGVNLVGEEPVGFSPSGYSTIDAEKDLSWCATESKNEKKTEESTLHKVNPITASSKAVASGEQDKPDGSGLPRDAWWKKQLLSLYKNAKESNKFWPIVAAAAAALMGMVYFGRRWQKGKLQLQSVKLQPSSSKEEFFLFIVPFLNFQICLCLELLLALLGFCWGAATHFTGFCCGNWLLSANGHRTLVCISEN</sequence>
<dbReference type="PANTHER" id="PTHR34797:SF4">
    <property type="entry name" value="OS02G0821900 PROTEIN"/>
    <property type="match status" value="1"/>
</dbReference>
<evidence type="ECO:0000256" key="2">
    <source>
        <dbReference type="SAM" id="Phobius"/>
    </source>
</evidence>
<dbReference type="PANTHER" id="PTHR34797">
    <property type="entry name" value="ATG8-INTERACTING PROTEIN 2"/>
    <property type="match status" value="1"/>
</dbReference>
<feature type="transmembrane region" description="Helical" evidence="2">
    <location>
        <begin position="216"/>
        <end position="246"/>
    </location>
</feature>
<dbReference type="AlphaFoldDB" id="A0A0A9D2R6"/>
<dbReference type="InterPro" id="IPR040304">
    <property type="entry name" value="ATG8-IP-1/2"/>
</dbReference>
<organism evidence="3">
    <name type="scientific">Arundo donax</name>
    <name type="common">Giant reed</name>
    <name type="synonym">Donax arundinaceus</name>
    <dbReference type="NCBI Taxonomy" id="35708"/>
    <lineage>
        <taxon>Eukaryota</taxon>
        <taxon>Viridiplantae</taxon>
        <taxon>Streptophyta</taxon>
        <taxon>Embryophyta</taxon>
        <taxon>Tracheophyta</taxon>
        <taxon>Spermatophyta</taxon>
        <taxon>Magnoliopsida</taxon>
        <taxon>Liliopsida</taxon>
        <taxon>Poales</taxon>
        <taxon>Poaceae</taxon>
        <taxon>PACMAD clade</taxon>
        <taxon>Arundinoideae</taxon>
        <taxon>Arundineae</taxon>
        <taxon>Arundo</taxon>
    </lineage>
</organism>
<dbReference type="EMBL" id="GBRH01219868">
    <property type="protein sequence ID" value="JAD78027.1"/>
    <property type="molecule type" value="Transcribed_RNA"/>
</dbReference>
<keyword evidence="2" id="KW-0812">Transmembrane</keyword>
<reference evidence="3" key="2">
    <citation type="journal article" date="2015" name="Data Brief">
        <title>Shoot transcriptome of the giant reed, Arundo donax.</title>
        <authorList>
            <person name="Barrero R.A."/>
            <person name="Guerrero F.D."/>
            <person name="Moolhuijzen P."/>
            <person name="Goolsby J.A."/>
            <person name="Tidwell J."/>
            <person name="Bellgard S.E."/>
            <person name="Bellgard M.I."/>
        </authorList>
    </citation>
    <scope>NUCLEOTIDE SEQUENCE</scope>
    <source>
        <tissue evidence="3">Shoot tissue taken approximately 20 cm above the soil surface</tissue>
    </source>
</reference>
<proteinExistence type="predicted"/>
<keyword evidence="2" id="KW-1133">Transmembrane helix</keyword>